<dbReference type="EMBL" id="CH477233">
    <property type="protein sequence ID" value="EAT46774.1"/>
    <property type="molecule type" value="Genomic_DNA"/>
</dbReference>
<reference evidence="2" key="3">
    <citation type="submission" date="2012-09" db="EMBL/GenBank/DDBJ databases">
        <authorList>
            <consortium name="VectorBase"/>
        </authorList>
    </citation>
    <scope>NUCLEOTIDE SEQUENCE</scope>
    <source>
        <strain evidence="2">Liverpool</strain>
    </source>
</reference>
<sequence length="531" mass="58973">MAYRSPADDIEDEISSWGYSTSFSDYERTLQATRSQQPQCKVGGRGRGILNPQHMSSVRLASEISDLKAHSFPMGHLPTSKELLASPAENEITPMLRKLGLSSRDDEIHSKTTRRNVVASEEIRIDGNVPVILNADLFRNCGTAEDEGIDEPENFDPEQPLPEQFSTIPELAVPEEDNIHVVENISKESKSKKAEAANSSNDSAITTSSSSSNQSKKAKDGKGKKKKWRKMTADELKPVEPQRDRYEEVYSVGVHDNTLGNFYTSRQLHGESGIKDMANDSTFDDIEEEVSSWGYSMSVSDYERSLIEDSTVKKTFPRGKGIADSNYISNVKLASEIMEINEGPLGHLPTTKEVLSERNLNEITPLLRTLGISGHDGPISSKNTRTVSVMRNDIRVEGRLPIILNGELFAMIKDEKNVSNEVGDEPYDPRKPLHEQFTTIKEFAVESKIGQIIPSVSLTLSTSSASDHSSSDSSGSSSTTSFSVSDQDPNDEIFEPLLNSKPKLYTPRQLYELKRKNSLPKDRYENMNGLC</sequence>
<reference evidence="2" key="2">
    <citation type="journal article" date="2007" name="Science">
        <title>Genome sequence of Aedes aegypti, a major arbovirus vector.</title>
        <authorList>
            <person name="Nene V."/>
            <person name="Wortman J.R."/>
            <person name="Lawson D."/>
            <person name="Haas B."/>
            <person name="Kodira C."/>
            <person name="Tu Z.J."/>
            <person name="Loftus B."/>
            <person name="Xi Z."/>
            <person name="Megy K."/>
            <person name="Grabherr M."/>
            <person name="Ren Q."/>
            <person name="Zdobnov E.M."/>
            <person name="Lobo N.F."/>
            <person name="Campbell K.S."/>
            <person name="Brown S.E."/>
            <person name="Bonaldo M.F."/>
            <person name="Zhu J."/>
            <person name="Sinkins S.P."/>
            <person name="Hogenkamp D.G."/>
            <person name="Amedeo P."/>
            <person name="Arensburger P."/>
            <person name="Atkinson P.W."/>
            <person name="Bidwell S."/>
            <person name="Biedler J."/>
            <person name="Birney E."/>
            <person name="Bruggner R.V."/>
            <person name="Costas J."/>
            <person name="Coy M.R."/>
            <person name="Crabtree J."/>
            <person name="Crawford M."/>
            <person name="Debruyn B."/>
            <person name="Decaprio D."/>
            <person name="Eiglmeier K."/>
            <person name="Eisenstadt E."/>
            <person name="El-Dorry H."/>
            <person name="Gelbart W.M."/>
            <person name="Gomes S.L."/>
            <person name="Hammond M."/>
            <person name="Hannick L.I."/>
            <person name="Hogan J.R."/>
            <person name="Holmes M.H."/>
            <person name="Jaffe D."/>
            <person name="Johnston J.S."/>
            <person name="Kennedy R.C."/>
            <person name="Koo H."/>
            <person name="Kravitz S."/>
            <person name="Kriventseva E.V."/>
            <person name="Kulp D."/>
            <person name="Labutti K."/>
            <person name="Lee E."/>
            <person name="Li S."/>
            <person name="Lovin D.D."/>
            <person name="Mao C."/>
            <person name="Mauceli E."/>
            <person name="Menck C.F."/>
            <person name="Miller J.R."/>
            <person name="Montgomery P."/>
            <person name="Mori A."/>
            <person name="Nascimento A.L."/>
            <person name="Naveira H.F."/>
            <person name="Nusbaum C."/>
            <person name="O'leary S."/>
            <person name="Orvis J."/>
            <person name="Pertea M."/>
            <person name="Quesneville H."/>
            <person name="Reidenbach K.R."/>
            <person name="Rogers Y.H."/>
            <person name="Roth C.W."/>
            <person name="Schneider J.R."/>
            <person name="Schatz M."/>
            <person name="Shumway M."/>
            <person name="Stanke M."/>
            <person name="Stinson E.O."/>
            <person name="Tubio J.M."/>
            <person name="Vanzee J.P."/>
            <person name="Verjovski-Almeida S."/>
            <person name="Werner D."/>
            <person name="White O."/>
            <person name="Wyder S."/>
            <person name="Zeng Q."/>
            <person name="Zhao Q."/>
            <person name="Zhao Y."/>
            <person name="Hill C.A."/>
            <person name="Raikhel A.S."/>
            <person name="Soares M.B."/>
            <person name="Knudson D.L."/>
            <person name="Lee N.H."/>
            <person name="Galagan J."/>
            <person name="Salzberg S.L."/>
            <person name="Paulsen I.T."/>
            <person name="Dimopoulos G."/>
            <person name="Collins F.H."/>
            <person name="Birren B."/>
            <person name="Fraser-Liggett C.M."/>
            <person name="Severson D.W."/>
        </authorList>
    </citation>
    <scope>NUCLEOTIDE SEQUENCE [LARGE SCALE GENOMIC DNA]</scope>
    <source>
        <strain evidence="2">Liverpool</strain>
    </source>
</reference>
<evidence type="ECO:0000256" key="1">
    <source>
        <dbReference type="SAM" id="MobiDB-lite"/>
    </source>
</evidence>
<feature type="compositionally biased region" description="Basic and acidic residues" evidence="1">
    <location>
        <begin position="231"/>
        <end position="240"/>
    </location>
</feature>
<dbReference type="VEuPathDB" id="VectorBase:AAEL009586"/>
<dbReference type="AlphaFoldDB" id="Q17JD1"/>
<evidence type="ECO:0000313" key="3">
    <source>
        <dbReference type="Proteomes" id="UP000682892"/>
    </source>
</evidence>
<gene>
    <name evidence="2" type="ORF">AaeL_AAEL002059</name>
</gene>
<feature type="region of interest" description="Disordered" evidence="1">
    <location>
        <begin position="462"/>
        <end position="500"/>
    </location>
</feature>
<dbReference type="PhylomeDB" id="Q17JD1"/>
<feature type="compositionally biased region" description="Basic and acidic residues" evidence="1">
    <location>
        <begin position="185"/>
        <end position="195"/>
    </location>
</feature>
<name>Q17JD1_AEDAE</name>
<feature type="region of interest" description="Disordered" evidence="1">
    <location>
        <begin position="185"/>
        <end position="240"/>
    </location>
</feature>
<dbReference type="PaxDb" id="7159-AAEL002059-PA"/>
<dbReference type="eggNOG" id="ENOG502TD3M">
    <property type="taxonomic scope" value="Eukaryota"/>
</dbReference>
<dbReference type="Proteomes" id="UP000682892">
    <property type="component" value="Chromosome 2"/>
</dbReference>
<reference evidence="2" key="1">
    <citation type="submission" date="2005-10" db="EMBL/GenBank/DDBJ databases">
        <authorList>
            <person name="Loftus B.J."/>
            <person name="Nene V.M."/>
            <person name="Hannick L.I."/>
            <person name="Bidwell S."/>
            <person name="Haas B."/>
            <person name="Amedeo P."/>
            <person name="Orvis J."/>
            <person name="Wortman J.R."/>
            <person name="White O.R."/>
            <person name="Salzberg S."/>
            <person name="Shumway M."/>
            <person name="Koo H."/>
            <person name="Zhao Y."/>
            <person name="Holmes M."/>
            <person name="Miller J."/>
            <person name="Schatz M."/>
            <person name="Pop M."/>
            <person name="Pai G."/>
            <person name="Utterback T."/>
            <person name="Rogers Y.-H."/>
            <person name="Kravitz S."/>
            <person name="Fraser C.M."/>
        </authorList>
    </citation>
    <scope>NUCLEOTIDE SEQUENCE</scope>
    <source>
        <strain evidence="2">Liverpool</strain>
    </source>
</reference>
<feature type="compositionally biased region" description="Low complexity" evidence="1">
    <location>
        <begin position="462"/>
        <end position="485"/>
    </location>
</feature>
<proteinExistence type="predicted"/>
<organism evidence="2 3">
    <name type="scientific">Aedes aegypti</name>
    <name type="common">Yellowfever mosquito</name>
    <name type="synonym">Culex aegypti</name>
    <dbReference type="NCBI Taxonomy" id="7159"/>
    <lineage>
        <taxon>Eukaryota</taxon>
        <taxon>Metazoa</taxon>
        <taxon>Ecdysozoa</taxon>
        <taxon>Arthropoda</taxon>
        <taxon>Hexapoda</taxon>
        <taxon>Insecta</taxon>
        <taxon>Pterygota</taxon>
        <taxon>Neoptera</taxon>
        <taxon>Endopterygota</taxon>
        <taxon>Diptera</taxon>
        <taxon>Nematocera</taxon>
        <taxon>Culicoidea</taxon>
        <taxon>Culicidae</taxon>
        <taxon>Culicinae</taxon>
        <taxon>Aedini</taxon>
        <taxon>Aedes</taxon>
        <taxon>Stegomyia</taxon>
    </lineage>
</organism>
<accession>Q17JD1</accession>
<protein>
    <submittedName>
        <fullName evidence="2">AAEL002059-PA</fullName>
    </submittedName>
</protein>
<evidence type="ECO:0000313" key="2">
    <source>
        <dbReference type="EMBL" id="EAT46774.1"/>
    </source>
</evidence>
<dbReference type="OMA" id="IKDMAND"/>
<feature type="compositionally biased region" description="Low complexity" evidence="1">
    <location>
        <begin position="196"/>
        <end position="215"/>
    </location>
</feature>